<evidence type="ECO:0000256" key="8">
    <source>
        <dbReference type="ARBA" id="ARBA00023065"/>
    </source>
</evidence>
<sequence length="321" mass="36996">MKQQTYRLTQDRYLERCPPERSPAGASSVGGPCWIDLERGEPESLTEFLTALELHPLAIEACLDPTPASRLVAYGKSLFLGIPTHASWEAEHRTFLWIVCTPGMLITIHEYAIPALETISDQYSDGMRFHTADTSAILYQILDHLIDDDMAFTLRTRDAIDRLDEMLDDVDDEELTEQSLLLKRQLTRLAATFEDQLYCVGSLQTIESESFRIEGLQDYFRDAFSHLEHASRSIGRQLAHLNAIHQEYQLQLQSKTNDRLRLLTIISTIFIPLTLITGIYGMNFRRMPELQWDYAYFCVLGVMVTITLAMLWRFYRAGWFK</sequence>
<evidence type="ECO:0000256" key="7">
    <source>
        <dbReference type="ARBA" id="ARBA00022989"/>
    </source>
</evidence>
<evidence type="ECO:0000256" key="11">
    <source>
        <dbReference type="ARBA" id="ARBA00045497"/>
    </source>
</evidence>
<dbReference type="Proteomes" id="UP000318626">
    <property type="component" value="Chromosome"/>
</dbReference>
<proteinExistence type="inferred from homology"/>
<name>A0A518C5V1_9BACT</name>
<dbReference type="EMBL" id="CP036289">
    <property type="protein sequence ID" value="QDU74605.1"/>
    <property type="molecule type" value="Genomic_DNA"/>
</dbReference>
<keyword evidence="6" id="KW-0460">Magnesium</keyword>
<gene>
    <name evidence="13" type="primary">corA_2</name>
    <name evidence="13" type="ORF">Pan97_16150</name>
</gene>
<dbReference type="GO" id="GO:0050897">
    <property type="term" value="F:cobalt ion binding"/>
    <property type="evidence" value="ECO:0007669"/>
    <property type="project" value="TreeGrafter"/>
</dbReference>
<accession>A0A518C5V1</accession>
<dbReference type="GO" id="GO:0000287">
    <property type="term" value="F:magnesium ion binding"/>
    <property type="evidence" value="ECO:0007669"/>
    <property type="project" value="TreeGrafter"/>
</dbReference>
<evidence type="ECO:0000256" key="9">
    <source>
        <dbReference type="ARBA" id="ARBA00023136"/>
    </source>
</evidence>
<feature type="transmembrane region" description="Helical" evidence="12">
    <location>
        <begin position="262"/>
        <end position="282"/>
    </location>
</feature>
<comment type="subcellular location">
    <subcellularLocation>
        <location evidence="1">Cell membrane</location>
        <topology evidence="1">Multi-pass membrane protein</topology>
    </subcellularLocation>
</comment>
<keyword evidence="3" id="KW-0813">Transport</keyword>
<dbReference type="GO" id="GO:0005886">
    <property type="term" value="C:plasma membrane"/>
    <property type="evidence" value="ECO:0007669"/>
    <property type="project" value="UniProtKB-SubCell"/>
</dbReference>
<dbReference type="OrthoDB" id="9803416at2"/>
<comment type="catalytic activity">
    <reaction evidence="10">
        <text>Mg(2+)(in) = Mg(2+)(out)</text>
        <dbReference type="Rhea" id="RHEA:29827"/>
        <dbReference type="ChEBI" id="CHEBI:18420"/>
    </reaction>
</comment>
<reference evidence="14" key="1">
    <citation type="submission" date="2019-02" db="EMBL/GenBank/DDBJ databases">
        <title>Deep-cultivation of Planctomycetes and their phenomic and genomic characterization uncovers novel biology.</title>
        <authorList>
            <person name="Wiegand S."/>
            <person name="Jogler M."/>
            <person name="Boedeker C."/>
            <person name="Pinto D."/>
            <person name="Vollmers J."/>
            <person name="Rivas-Marin E."/>
            <person name="Kohn T."/>
            <person name="Peeters S.H."/>
            <person name="Heuer A."/>
            <person name="Rast P."/>
            <person name="Oberbeckmann S."/>
            <person name="Bunk B."/>
            <person name="Jeske O."/>
            <person name="Meyerdierks A."/>
            <person name="Storesund J.E."/>
            <person name="Kallscheuer N."/>
            <person name="Luecker S."/>
            <person name="Lage O.M."/>
            <person name="Pohl T."/>
            <person name="Merkel B.J."/>
            <person name="Hornburger P."/>
            <person name="Mueller R.-W."/>
            <person name="Bruemmer F."/>
            <person name="Labrenz M."/>
            <person name="Spormann A.M."/>
            <person name="Op den Camp H."/>
            <person name="Overmann J."/>
            <person name="Amann R."/>
            <person name="Jetten M.S.M."/>
            <person name="Mascher T."/>
            <person name="Medema M.H."/>
            <person name="Devos D.P."/>
            <person name="Kaster A.-K."/>
            <person name="Ovreas L."/>
            <person name="Rohde M."/>
            <person name="Galperin M.Y."/>
            <person name="Jogler C."/>
        </authorList>
    </citation>
    <scope>NUCLEOTIDE SEQUENCE [LARGE SCALE GENOMIC DNA]</scope>
    <source>
        <strain evidence="14">Pan97</strain>
    </source>
</reference>
<evidence type="ECO:0000256" key="4">
    <source>
        <dbReference type="ARBA" id="ARBA00022475"/>
    </source>
</evidence>
<dbReference type="InterPro" id="IPR002523">
    <property type="entry name" value="MgTranspt_CorA/ZnTranspt_ZntB"/>
</dbReference>
<organism evidence="13 14">
    <name type="scientific">Bremerella volcania</name>
    <dbReference type="NCBI Taxonomy" id="2527984"/>
    <lineage>
        <taxon>Bacteria</taxon>
        <taxon>Pseudomonadati</taxon>
        <taxon>Planctomycetota</taxon>
        <taxon>Planctomycetia</taxon>
        <taxon>Pirellulales</taxon>
        <taxon>Pirellulaceae</taxon>
        <taxon>Bremerella</taxon>
    </lineage>
</organism>
<evidence type="ECO:0000313" key="13">
    <source>
        <dbReference type="EMBL" id="QDU74605.1"/>
    </source>
</evidence>
<evidence type="ECO:0000256" key="3">
    <source>
        <dbReference type="ARBA" id="ARBA00022448"/>
    </source>
</evidence>
<keyword evidence="7 12" id="KW-1133">Transmembrane helix</keyword>
<keyword evidence="5 12" id="KW-0812">Transmembrane</keyword>
<evidence type="ECO:0000256" key="12">
    <source>
        <dbReference type="SAM" id="Phobius"/>
    </source>
</evidence>
<dbReference type="AlphaFoldDB" id="A0A518C5V1"/>
<dbReference type="Gene3D" id="3.30.460.20">
    <property type="entry name" value="CorA soluble domain-like"/>
    <property type="match status" value="1"/>
</dbReference>
<keyword evidence="9 12" id="KW-0472">Membrane</keyword>
<dbReference type="KEGG" id="bvo:Pan97_16150"/>
<evidence type="ECO:0000256" key="6">
    <source>
        <dbReference type="ARBA" id="ARBA00022842"/>
    </source>
</evidence>
<dbReference type="PANTHER" id="PTHR46494:SF1">
    <property type="entry name" value="CORA FAMILY METAL ION TRANSPORTER (EUROFUNG)"/>
    <property type="match status" value="1"/>
</dbReference>
<dbReference type="InterPro" id="IPR045863">
    <property type="entry name" value="CorA_TM1_TM2"/>
</dbReference>
<dbReference type="GO" id="GO:0015095">
    <property type="term" value="F:magnesium ion transmembrane transporter activity"/>
    <property type="evidence" value="ECO:0007669"/>
    <property type="project" value="TreeGrafter"/>
</dbReference>
<dbReference type="SUPFAM" id="SSF144083">
    <property type="entry name" value="Magnesium transport protein CorA, transmembrane region"/>
    <property type="match status" value="1"/>
</dbReference>
<keyword evidence="8" id="KW-0406">Ion transport</keyword>
<protein>
    <submittedName>
        <fullName evidence="13">Magnesium transport protein CorA</fullName>
    </submittedName>
</protein>
<dbReference type="SUPFAM" id="SSF143865">
    <property type="entry name" value="CorA soluble domain-like"/>
    <property type="match status" value="1"/>
</dbReference>
<evidence type="ECO:0000313" key="14">
    <source>
        <dbReference type="Proteomes" id="UP000318626"/>
    </source>
</evidence>
<dbReference type="Gene3D" id="1.20.58.340">
    <property type="entry name" value="Magnesium transport protein CorA, transmembrane region"/>
    <property type="match status" value="2"/>
</dbReference>
<dbReference type="CDD" id="cd12822">
    <property type="entry name" value="TmCorA-like"/>
    <property type="match status" value="1"/>
</dbReference>
<comment type="similarity">
    <text evidence="2">Belongs to the CorA metal ion transporter (MIT) (TC 1.A.35) family.</text>
</comment>
<evidence type="ECO:0000256" key="10">
    <source>
        <dbReference type="ARBA" id="ARBA00034269"/>
    </source>
</evidence>
<evidence type="ECO:0000256" key="5">
    <source>
        <dbReference type="ARBA" id="ARBA00022692"/>
    </source>
</evidence>
<dbReference type="GO" id="GO:0015087">
    <property type="term" value="F:cobalt ion transmembrane transporter activity"/>
    <property type="evidence" value="ECO:0007669"/>
    <property type="project" value="TreeGrafter"/>
</dbReference>
<comment type="function">
    <text evidence="11">Mediates influx of magnesium ions. Alternates between open and closed states. Activated by low cytoplasmic Mg(2+) levels. Inactive when cytoplasmic Mg(2+) levels are high.</text>
</comment>
<evidence type="ECO:0000256" key="2">
    <source>
        <dbReference type="ARBA" id="ARBA00009765"/>
    </source>
</evidence>
<dbReference type="FunFam" id="1.20.58.340:FF:000004">
    <property type="entry name" value="Magnesium transport protein CorA"/>
    <property type="match status" value="1"/>
</dbReference>
<keyword evidence="4" id="KW-1003">Cell membrane</keyword>
<dbReference type="InterPro" id="IPR045861">
    <property type="entry name" value="CorA_cytoplasmic_dom"/>
</dbReference>
<dbReference type="Pfam" id="PF01544">
    <property type="entry name" value="CorA"/>
    <property type="match status" value="1"/>
</dbReference>
<dbReference type="RefSeq" id="WP_144971553.1">
    <property type="nucleotide sequence ID" value="NZ_CP036289.1"/>
</dbReference>
<feature type="transmembrane region" description="Helical" evidence="12">
    <location>
        <begin position="294"/>
        <end position="315"/>
    </location>
</feature>
<evidence type="ECO:0000256" key="1">
    <source>
        <dbReference type="ARBA" id="ARBA00004651"/>
    </source>
</evidence>
<dbReference type="PANTHER" id="PTHR46494">
    <property type="entry name" value="CORA FAMILY METAL ION TRANSPORTER (EUROFUNG)"/>
    <property type="match status" value="1"/>
</dbReference>
<keyword evidence="14" id="KW-1185">Reference proteome</keyword>